<dbReference type="EMBL" id="CABM01000017">
    <property type="protein sequence ID" value="CBH96083.1"/>
    <property type="molecule type" value="Genomic_DNA"/>
</dbReference>
<proteinExistence type="predicted"/>
<evidence type="ECO:0000256" key="1">
    <source>
        <dbReference type="SAM" id="MobiDB-lite"/>
    </source>
</evidence>
<sequence length="273" mass="29248">MTDSLDAIQNRLRWINRGILLMAVLVLVGLLVFALRSLQAGRTSAAQMKTVIVNQPGAKAPRVLIAASKPATPAPAAEPNAPSPAAAIPGAAHAASASRPTPQASTSASLSAHTLANAASTPLKAADVNHAGSAAPAEPAARPPIGHSANLEHKVKTDHLRLHPRETRHIKPNPVRAEARGNVQHRLVSKSAICLRPGWYVQVGAFAEDWRFERLQIRMQRDGFATCKAPQTPKDLSLLLVGAYPTRDSARRAQLGIKKLLGTDNYLRHLWSR</sequence>
<dbReference type="PROSITE" id="PS51724">
    <property type="entry name" value="SPOR"/>
    <property type="match status" value="1"/>
</dbReference>
<protein>
    <recommendedName>
        <fullName evidence="3">SPOR domain-containing protein</fullName>
    </recommendedName>
</protein>
<keyword evidence="2" id="KW-1133">Transmembrane helix</keyword>
<evidence type="ECO:0000256" key="2">
    <source>
        <dbReference type="SAM" id="Phobius"/>
    </source>
</evidence>
<feature type="region of interest" description="Disordered" evidence="1">
    <location>
        <begin position="70"/>
        <end position="110"/>
    </location>
</feature>
<dbReference type="AlphaFoldDB" id="E6PMD1"/>
<dbReference type="GO" id="GO:0042834">
    <property type="term" value="F:peptidoglycan binding"/>
    <property type="evidence" value="ECO:0007669"/>
    <property type="project" value="InterPro"/>
</dbReference>
<accession>E6PMD1</accession>
<dbReference type="SUPFAM" id="SSF110997">
    <property type="entry name" value="Sporulation related repeat"/>
    <property type="match status" value="1"/>
</dbReference>
<dbReference type="Gene3D" id="3.30.70.1070">
    <property type="entry name" value="Sporulation related repeat"/>
    <property type="match status" value="1"/>
</dbReference>
<reference evidence="4" key="1">
    <citation type="submission" date="2009-10" db="EMBL/GenBank/DDBJ databases">
        <title>Diversity of trophic interactions inside an arsenic-rich microbial ecosystem.</title>
        <authorList>
            <person name="Bertin P.N."/>
            <person name="Heinrich-Salmeron A."/>
            <person name="Pelletier E."/>
            <person name="Goulhen-Chollet F."/>
            <person name="Arsene-Ploetze F."/>
            <person name="Gallien S."/>
            <person name="Calteau A."/>
            <person name="Vallenet D."/>
            <person name="Casiot C."/>
            <person name="Chane-Woon-Ming B."/>
            <person name="Giloteaux L."/>
            <person name="Barakat M."/>
            <person name="Bonnefoy V."/>
            <person name="Bruneel O."/>
            <person name="Chandler M."/>
            <person name="Cleiss J."/>
            <person name="Duran R."/>
            <person name="Elbaz-Poulichet F."/>
            <person name="Fonknechten N."/>
            <person name="Lauga B."/>
            <person name="Mornico D."/>
            <person name="Ortet P."/>
            <person name="Schaeffer C."/>
            <person name="Siguier P."/>
            <person name="Alexander Thil Smith A."/>
            <person name="Van Dorsselaer A."/>
            <person name="Weissenbach J."/>
            <person name="Medigue C."/>
            <person name="Le Paslier D."/>
        </authorList>
    </citation>
    <scope>NUCLEOTIDE SEQUENCE</scope>
</reference>
<comment type="caution">
    <text evidence="4">The sequence shown here is derived from an EMBL/GenBank/DDBJ whole genome shotgun (WGS) entry which is preliminary data.</text>
</comment>
<feature type="domain" description="SPOR" evidence="3">
    <location>
        <begin position="193"/>
        <end position="270"/>
    </location>
</feature>
<dbReference type="InterPro" id="IPR036680">
    <property type="entry name" value="SPOR-like_sf"/>
</dbReference>
<evidence type="ECO:0000313" key="4">
    <source>
        <dbReference type="EMBL" id="CBH96083.1"/>
    </source>
</evidence>
<gene>
    <name evidence="4" type="ORF">CARN2_1072</name>
</gene>
<keyword evidence="2" id="KW-0472">Membrane</keyword>
<evidence type="ECO:0000259" key="3">
    <source>
        <dbReference type="PROSITE" id="PS51724"/>
    </source>
</evidence>
<feature type="region of interest" description="Disordered" evidence="1">
    <location>
        <begin position="129"/>
        <end position="156"/>
    </location>
</feature>
<feature type="transmembrane region" description="Helical" evidence="2">
    <location>
        <begin position="14"/>
        <end position="35"/>
    </location>
</feature>
<name>E6PMD1_9ZZZZ</name>
<dbReference type="InterPro" id="IPR007730">
    <property type="entry name" value="SPOR-like_dom"/>
</dbReference>
<keyword evidence="2" id="KW-0812">Transmembrane</keyword>
<dbReference type="Pfam" id="PF05036">
    <property type="entry name" value="SPOR"/>
    <property type="match status" value="1"/>
</dbReference>
<organism evidence="4">
    <name type="scientific">mine drainage metagenome</name>
    <dbReference type="NCBI Taxonomy" id="410659"/>
    <lineage>
        <taxon>unclassified sequences</taxon>
        <taxon>metagenomes</taxon>
        <taxon>ecological metagenomes</taxon>
    </lineage>
</organism>
<feature type="compositionally biased region" description="Low complexity" evidence="1">
    <location>
        <begin position="131"/>
        <end position="144"/>
    </location>
</feature>